<protein>
    <submittedName>
        <fullName evidence="1">Uncharacterized protein</fullName>
    </submittedName>
</protein>
<reference evidence="1 2" key="1">
    <citation type="journal article" date="2016" name="Mol. Biol. Evol.">
        <title>Genome-Wide Survey of Gut Fungi (Harpellales) Reveals the First Horizontally Transferred Ubiquitin Gene from a Mosquito Host.</title>
        <authorList>
            <person name="Wang Y."/>
            <person name="White M.M."/>
            <person name="Kvist S."/>
            <person name="Moncalvo J.M."/>
        </authorList>
    </citation>
    <scope>NUCLEOTIDE SEQUENCE [LARGE SCALE GENOMIC DNA]</scope>
    <source>
        <strain evidence="1 2">ALG-7-W6</strain>
    </source>
</reference>
<proteinExistence type="predicted"/>
<feature type="non-terminal residue" evidence="1">
    <location>
        <position position="42"/>
    </location>
</feature>
<gene>
    <name evidence="1" type="ORF">AYI68_g6326</name>
</gene>
<sequence>MKKRKRLKEKNIILTTISSSARLSAAYLREKDAIYQSPNNTL</sequence>
<dbReference type="Proteomes" id="UP000187455">
    <property type="component" value="Unassembled WGS sequence"/>
</dbReference>
<dbReference type="AlphaFoldDB" id="A0A1R0GRU0"/>
<evidence type="ECO:0000313" key="2">
    <source>
        <dbReference type="Proteomes" id="UP000187455"/>
    </source>
</evidence>
<evidence type="ECO:0000313" key="1">
    <source>
        <dbReference type="EMBL" id="OLY79599.1"/>
    </source>
</evidence>
<organism evidence="1 2">
    <name type="scientific">Smittium mucronatum</name>
    <dbReference type="NCBI Taxonomy" id="133383"/>
    <lineage>
        <taxon>Eukaryota</taxon>
        <taxon>Fungi</taxon>
        <taxon>Fungi incertae sedis</taxon>
        <taxon>Zoopagomycota</taxon>
        <taxon>Kickxellomycotina</taxon>
        <taxon>Harpellomycetes</taxon>
        <taxon>Harpellales</taxon>
        <taxon>Legeriomycetaceae</taxon>
        <taxon>Smittium</taxon>
    </lineage>
</organism>
<dbReference type="EMBL" id="LSSL01004253">
    <property type="protein sequence ID" value="OLY79599.1"/>
    <property type="molecule type" value="Genomic_DNA"/>
</dbReference>
<name>A0A1R0GRU0_9FUNG</name>
<keyword evidence="2" id="KW-1185">Reference proteome</keyword>
<comment type="caution">
    <text evidence="1">The sequence shown here is derived from an EMBL/GenBank/DDBJ whole genome shotgun (WGS) entry which is preliminary data.</text>
</comment>
<accession>A0A1R0GRU0</accession>